<keyword evidence="9" id="KW-0676">Redox-active center</keyword>
<dbReference type="PANTHER" id="PTHR34573">
    <property type="entry name" value="VKC DOMAIN-CONTAINING PROTEIN"/>
    <property type="match status" value="1"/>
</dbReference>
<dbReference type="InterPro" id="IPR044698">
    <property type="entry name" value="VKOR/LTO1"/>
</dbReference>
<dbReference type="Proteomes" id="UP000177092">
    <property type="component" value="Unassembled WGS sequence"/>
</dbReference>
<dbReference type="PANTHER" id="PTHR34573:SF1">
    <property type="entry name" value="VITAMIN K EPOXIDE REDUCTASE DOMAIN-CONTAINING PROTEIN"/>
    <property type="match status" value="1"/>
</dbReference>
<dbReference type="Pfam" id="PF07884">
    <property type="entry name" value="VKOR"/>
    <property type="match status" value="1"/>
</dbReference>
<keyword evidence="8" id="KW-1015">Disulfide bond</keyword>
<keyword evidence="4" id="KW-0874">Quinone</keyword>
<evidence type="ECO:0000256" key="9">
    <source>
        <dbReference type="ARBA" id="ARBA00023284"/>
    </source>
</evidence>
<name>A0A1F6ABQ1_9BACT</name>
<comment type="similarity">
    <text evidence="2">Belongs to the VKOR family.</text>
</comment>
<dbReference type="EMBL" id="MFJN01000007">
    <property type="protein sequence ID" value="OGG22209.1"/>
    <property type="molecule type" value="Genomic_DNA"/>
</dbReference>
<dbReference type="GO" id="GO:0048038">
    <property type="term" value="F:quinone binding"/>
    <property type="evidence" value="ECO:0007669"/>
    <property type="project" value="UniProtKB-KW"/>
</dbReference>
<evidence type="ECO:0000256" key="3">
    <source>
        <dbReference type="ARBA" id="ARBA00022692"/>
    </source>
</evidence>
<dbReference type="GO" id="GO:0016491">
    <property type="term" value="F:oxidoreductase activity"/>
    <property type="evidence" value="ECO:0007669"/>
    <property type="project" value="UniProtKB-KW"/>
</dbReference>
<protein>
    <recommendedName>
        <fullName evidence="11">Vitamin K epoxide reductase domain-containing protein</fullName>
    </recommendedName>
</protein>
<dbReference type="Gene3D" id="1.20.1440.130">
    <property type="entry name" value="VKOR domain"/>
    <property type="match status" value="1"/>
</dbReference>
<evidence type="ECO:0000256" key="4">
    <source>
        <dbReference type="ARBA" id="ARBA00022719"/>
    </source>
</evidence>
<feature type="domain" description="Vitamin K epoxide reductase" evidence="11">
    <location>
        <begin position="8"/>
        <end position="139"/>
    </location>
</feature>
<dbReference type="SMART" id="SM00756">
    <property type="entry name" value="VKc"/>
    <property type="match status" value="1"/>
</dbReference>
<evidence type="ECO:0000256" key="7">
    <source>
        <dbReference type="ARBA" id="ARBA00023136"/>
    </source>
</evidence>
<dbReference type="STRING" id="1798384.A3D03_04635"/>
<accession>A0A1F6ABQ1</accession>
<feature type="transmembrane region" description="Helical" evidence="10">
    <location>
        <begin position="54"/>
        <end position="79"/>
    </location>
</feature>
<keyword evidence="6" id="KW-0560">Oxidoreductase</keyword>
<keyword evidence="7 10" id="KW-0472">Membrane</keyword>
<evidence type="ECO:0000313" key="13">
    <source>
        <dbReference type="Proteomes" id="UP000177092"/>
    </source>
</evidence>
<feature type="transmembrane region" description="Helical" evidence="10">
    <location>
        <begin position="91"/>
        <end position="108"/>
    </location>
</feature>
<evidence type="ECO:0000256" key="8">
    <source>
        <dbReference type="ARBA" id="ARBA00023157"/>
    </source>
</evidence>
<keyword evidence="3 10" id="KW-0812">Transmembrane</keyword>
<feature type="transmembrane region" description="Helical" evidence="10">
    <location>
        <begin position="114"/>
        <end position="134"/>
    </location>
</feature>
<comment type="caution">
    <text evidence="12">The sequence shown here is derived from an EMBL/GenBank/DDBJ whole genome shotgun (WGS) entry which is preliminary data.</text>
</comment>
<dbReference type="CDD" id="cd12916">
    <property type="entry name" value="VKOR_1"/>
    <property type="match status" value="1"/>
</dbReference>
<organism evidence="12 13">
    <name type="scientific">Candidatus Gottesmanbacteria bacterium RIFCSPHIGHO2_02_FULL_40_13</name>
    <dbReference type="NCBI Taxonomy" id="1798384"/>
    <lineage>
        <taxon>Bacteria</taxon>
        <taxon>Candidatus Gottesmaniibacteriota</taxon>
    </lineage>
</organism>
<gene>
    <name evidence="12" type="ORF">A3D03_04635</name>
</gene>
<evidence type="ECO:0000256" key="10">
    <source>
        <dbReference type="SAM" id="Phobius"/>
    </source>
</evidence>
<evidence type="ECO:0000256" key="2">
    <source>
        <dbReference type="ARBA" id="ARBA00006214"/>
    </source>
</evidence>
<feature type="transmembrane region" description="Helical" evidence="10">
    <location>
        <begin position="12"/>
        <end position="34"/>
    </location>
</feature>
<proteinExistence type="inferred from homology"/>
<keyword evidence="5 10" id="KW-1133">Transmembrane helix</keyword>
<dbReference type="AlphaFoldDB" id="A0A1F6ABQ1"/>
<sequence>MGNEVETSRKLNRIIFILSIFGLILAIYVLQSFLRQSSIVCLNSGCETVRKSSFSYIFGIPVPAFGLVGYAMLAILTFLRTTSKDIRLLQWIRRIAIFGVIFVSWFTFTEIFVIKAVCTWCAVSTVNMFAIFYLSLKSYNIENYATHG</sequence>
<reference evidence="12 13" key="1">
    <citation type="journal article" date="2016" name="Nat. Commun.">
        <title>Thousands of microbial genomes shed light on interconnected biogeochemical processes in an aquifer system.</title>
        <authorList>
            <person name="Anantharaman K."/>
            <person name="Brown C.T."/>
            <person name="Hug L.A."/>
            <person name="Sharon I."/>
            <person name="Castelle C.J."/>
            <person name="Probst A.J."/>
            <person name="Thomas B.C."/>
            <person name="Singh A."/>
            <person name="Wilkins M.J."/>
            <person name="Karaoz U."/>
            <person name="Brodie E.L."/>
            <person name="Williams K.H."/>
            <person name="Hubbard S.S."/>
            <person name="Banfield J.F."/>
        </authorList>
    </citation>
    <scope>NUCLEOTIDE SEQUENCE [LARGE SCALE GENOMIC DNA]</scope>
</reference>
<dbReference type="InterPro" id="IPR038354">
    <property type="entry name" value="VKOR_sf"/>
</dbReference>
<evidence type="ECO:0000256" key="5">
    <source>
        <dbReference type="ARBA" id="ARBA00022989"/>
    </source>
</evidence>
<evidence type="ECO:0000256" key="1">
    <source>
        <dbReference type="ARBA" id="ARBA00004141"/>
    </source>
</evidence>
<evidence type="ECO:0000313" key="12">
    <source>
        <dbReference type="EMBL" id="OGG22209.1"/>
    </source>
</evidence>
<evidence type="ECO:0000259" key="11">
    <source>
        <dbReference type="SMART" id="SM00756"/>
    </source>
</evidence>
<dbReference type="GO" id="GO:0016020">
    <property type="term" value="C:membrane"/>
    <property type="evidence" value="ECO:0007669"/>
    <property type="project" value="UniProtKB-SubCell"/>
</dbReference>
<comment type="subcellular location">
    <subcellularLocation>
        <location evidence="1">Membrane</location>
        <topology evidence="1">Multi-pass membrane protein</topology>
    </subcellularLocation>
</comment>
<dbReference type="InterPro" id="IPR012932">
    <property type="entry name" value="VKOR"/>
</dbReference>
<evidence type="ECO:0000256" key="6">
    <source>
        <dbReference type="ARBA" id="ARBA00023002"/>
    </source>
</evidence>